<evidence type="ECO:0000256" key="1">
    <source>
        <dbReference type="SAM" id="Phobius"/>
    </source>
</evidence>
<proteinExistence type="predicted"/>
<sequence length="85" mass="9205">MAAFLAVVALGALISYAIMTWRDDNAWVRRLARVGVSVLVLGILLEVVVNLTTVFPLQPGWSFMLGTALAFGFAFPGMLIHAMPK</sequence>
<comment type="caution">
    <text evidence="2">The sequence shown here is derived from an EMBL/GenBank/DDBJ whole genome shotgun (WGS) entry which is preliminary data.</text>
</comment>
<evidence type="ECO:0000313" key="3">
    <source>
        <dbReference type="Proteomes" id="UP001523550"/>
    </source>
</evidence>
<feature type="transmembrane region" description="Helical" evidence="1">
    <location>
        <begin position="61"/>
        <end position="83"/>
    </location>
</feature>
<dbReference type="Proteomes" id="UP001523550">
    <property type="component" value="Unassembled WGS sequence"/>
</dbReference>
<feature type="transmembrane region" description="Helical" evidence="1">
    <location>
        <begin position="27"/>
        <end position="49"/>
    </location>
</feature>
<gene>
    <name evidence="2" type="ORF">J2T60_002655</name>
</gene>
<keyword evidence="1" id="KW-0812">Transmembrane</keyword>
<dbReference type="EMBL" id="JALJYF010000003">
    <property type="protein sequence ID" value="MCP1728641.1"/>
    <property type="molecule type" value="Genomic_DNA"/>
</dbReference>
<dbReference type="RefSeq" id="WP_253451260.1">
    <property type="nucleotide sequence ID" value="NZ_JALJYF010000003.1"/>
</dbReference>
<organism evidence="2 3">
    <name type="scientific">Natronospira proteinivora</name>
    <dbReference type="NCBI Taxonomy" id="1807133"/>
    <lineage>
        <taxon>Bacteria</taxon>
        <taxon>Pseudomonadati</taxon>
        <taxon>Pseudomonadota</taxon>
        <taxon>Gammaproteobacteria</taxon>
        <taxon>Natronospirales</taxon>
        <taxon>Natronospiraceae</taxon>
        <taxon>Natronospira</taxon>
    </lineage>
</organism>
<protein>
    <submittedName>
        <fullName evidence="2">Na+-transporting NADH:ubiquinone oxidoreductase subunit NqrB</fullName>
    </submittedName>
</protein>
<keyword evidence="1" id="KW-1133">Transmembrane helix</keyword>
<accession>A0ABT1GBI4</accession>
<name>A0ABT1GBI4_9GAMM</name>
<keyword evidence="1" id="KW-0472">Membrane</keyword>
<evidence type="ECO:0000313" key="2">
    <source>
        <dbReference type="EMBL" id="MCP1728641.1"/>
    </source>
</evidence>
<reference evidence="2 3" key="1">
    <citation type="submission" date="2022-03" db="EMBL/GenBank/DDBJ databases">
        <title>Genomic Encyclopedia of Type Strains, Phase III (KMG-III): the genomes of soil and plant-associated and newly described type strains.</title>
        <authorList>
            <person name="Whitman W."/>
        </authorList>
    </citation>
    <scope>NUCLEOTIDE SEQUENCE [LARGE SCALE GENOMIC DNA]</scope>
    <source>
        <strain evidence="2 3">BSker1</strain>
    </source>
</reference>
<keyword evidence="3" id="KW-1185">Reference proteome</keyword>